<accession>A0A0M3K6N9</accession>
<organism evidence="6">
    <name type="scientific">Anisakis simplex</name>
    <name type="common">Herring worm</name>
    <dbReference type="NCBI Taxonomy" id="6269"/>
    <lineage>
        <taxon>Eukaryota</taxon>
        <taxon>Metazoa</taxon>
        <taxon>Ecdysozoa</taxon>
        <taxon>Nematoda</taxon>
        <taxon>Chromadorea</taxon>
        <taxon>Rhabditida</taxon>
        <taxon>Spirurina</taxon>
        <taxon>Ascaridomorpha</taxon>
        <taxon>Ascaridoidea</taxon>
        <taxon>Anisakidae</taxon>
        <taxon>Anisakis</taxon>
        <taxon>Anisakis simplex complex</taxon>
    </lineage>
</organism>
<feature type="domain" description="DUF7802" evidence="3">
    <location>
        <begin position="39"/>
        <end position="462"/>
    </location>
</feature>
<dbReference type="EMBL" id="UYRR01032753">
    <property type="protein sequence ID" value="VDK56703.1"/>
    <property type="molecule type" value="Genomic_DNA"/>
</dbReference>
<dbReference type="Proteomes" id="UP000267096">
    <property type="component" value="Unassembled WGS sequence"/>
</dbReference>
<feature type="compositionally biased region" description="Basic and acidic residues" evidence="1">
    <location>
        <begin position="510"/>
        <end position="527"/>
    </location>
</feature>
<reference evidence="4 5" key="2">
    <citation type="submission" date="2018-11" db="EMBL/GenBank/DDBJ databases">
        <authorList>
            <consortium name="Pathogen Informatics"/>
        </authorList>
    </citation>
    <scope>NUCLEOTIDE SEQUENCE [LARGE SCALE GENOMIC DNA]</scope>
</reference>
<dbReference type="WBParaSite" id="ASIM_0001663001-mRNA-1">
    <property type="protein sequence ID" value="ASIM_0001663001-mRNA-1"/>
    <property type="gene ID" value="ASIM_0001663001"/>
</dbReference>
<sequence>MPFTTGTRALDLTIRTDAVLDHEKKFTEGERVHGLTCKMDYLLNAYVFKYIPFELSKETQMSITSKAMDVIRIADWFCKAQDPRKLIDNHPSFMIAEGIFLLLCILTFCHAYRHGGRYLYTWIGTTITAIICEHVRFVDEKADVIWHAQGLLTFCGMRTPLYAIFGLYQMLIYTAYVITKRMRLPLLAEGVLCGLLIVIIDVPLHLVGVKLLWWQWRENDPTMSERIYSVPWNMFLFDMILGNWFMMTMNFCRRLLLPQKYDWKLFVREFMCVLIAVVIALCIAFGHFMAILYVLHDFLQISVCVLTLVGMAKCAIIVYVADRHNKNADARPTRGEKRYWFDELACAIFIHYLFYMLLVIATRPENVVSEGLHQPIGQCNITETLNKPFGMVQKRQKYICRYDEHSDYFDFHCLPSGRAPKQIDDGPLEWYIICGTPFANRLEFAAIIWSWSILAMMLLYEIGVRSGTTPIDPVVSDTKRSSVPRHRPLSHKITSIEHQQSDELSELIDDAGKDSAESIKTDDEGSRSRKSSSSRNSSKPIAQRRSSSRGTKSSKRSEIPTPTHELRSRKKKGSE</sequence>
<dbReference type="AlphaFoldDB" id="A0A0M3K6N9"/>
<evidence type="ECO:0000313" key="5">
    <source>
        <dbReference type="Proteomes" id="UP000267096"/>
    </source>
</evidence>
<keyword evidence="2" id="KW-0472">Membrane</keyword>
<name>A0A0M3K6N9_ANISI</name>
<dbReference type="PANTHER" id="PTHR35982">
    <property type="entry name" value="AGAP005361-PA"/>
    <property type="match status" value="1"/>
</dbReference>
<proteinExistence type="predicted"/>
<feature type="compositionally biased region" description="Low complexity" evidence="1">
    <location>
        <begin position="531"/>
        <end position="551"/>
    </location>
</feature>
<evidence type="ECO:0000259" key="3">
    <source>
        <dbReference type="Pfam" id="PF25085"/>
    </source>
</evidence>
<dbReference type="InterPro" id="IPR056704">
    <property type="entry name" value="DUF7802"/>
</dbReference>
<keyword evidence="2" id="KW-1133">Transmembrane helix</keyword>
<feature type="transmembrane region" description="Helical" evidence="2">
    <location>
        <begin position="273"/>
        <end position="293"/>
    </location>
</feature>
<evidence type="ECO:0000313" key="6">
    <source>
        <dbReference type="WBParaSite" id="ASIM_0001663001-mRNA-1"/>
    </source>
</evidence>
<feature type="transmembrane region" description="Helical" evidence="2">
    <location>
        <begin position="340"/>
        <end position="361"/>
    </location>
</feature>
<evidence type="ECO:0000313" key="4">
    <source>
        <dbReference type="EMBL" id="VDK56703.1"/>
    </source>
</evidence>
<feature type="transmembrane region" description="Helical" evidence="2">
    <location>
        <begin position="191"/>
        <end position="214"/>
    </location>
</feature>
<dbReference type="Pfam" id="PF25085">
    <property type="entry name" value="DUF7802"/>
    <property type="match status" value="1"/>
</dbReference>
<feature type="region of interest" description="Disordered" evidence="1">
    <location>
        <begin position="470"/>
        <end position="575"/>
    </location>
</feature>
<gene>
    <name evidence="4" type="ORF">ASIM_LOCUS16037</name>
</gene>
<feature type="transmembrane region" description="Helical" evidence="2">
    <location>
        <begin position="93"/>
        <end position="113"/>
    </location>
</feature>
<feature type="transmembrane region" description="Helical" evidence="2">
    <location>
        <begin position="161"/>
        <end position="179"/>
    </location>
</feature>
<dbReference type="PANTHER" id="PTHR35982:SF1">
    <property type="entry name" value="SPIROCYCLASE, AVEC FAMILY"/>
    <property type="match status" value="1"/>
</dbReference>
<keyword evidence="2" id="KW-0812">Transmembrane</keyword>
<evidence type="ECO:0000256" key="1">
    <source>
        <dbReference type="SAM" id="MobiDB-lite"/>
    </source>
</evidence>
<reference evidence="6" key="1">
    <citation type="submission" date="2017-02" db="UniProtKB">
        <authorList>
            <consortium name="WormBaseParasite"/>
        </authorList>
    </citation>
    <scope>IDENTIFICATION</scope>
</reference>
<keyword evidence="5" id="KW-1185">Reference proteome</keyword>
<feature type="transmembrane region" description="Helical" evidence="2">
    <location>
        <begin position="299"/>
        <end position="320"/>
    </location>
</feature>
<protein>
    <submittedName>
        <fullName evidence="6">Lipase_3 domain-containing protein</fullName>
    </submittedName>
</protein>
<evidence type="ECO:0000256" key="2">
    <source>
        <dbReference type="SAM" id="Phobius"/>
    </source>
</evidence>
<dbReference type="OrthoDB" id="188749at2759"/>
<feature type="transmembrane region" description="Helical" evidence="2">
    <location>
        <begin position="234"/>
        <end position="252"/>
    </location>
</feature>